<gene>
    <name evidence="3" type="ORF">D5R40_28600</name>
</gene>
<evidence type="ECO:0000313" key="3">
    <source>
        <dbReference type="EMBL" id="RQH26086.1"/>
    </source>
</evidence>
<dbReference type="InterPro" id="IPR002938">
    <property type="entry name" value="FAD-bd"/>
</dbReference>
<evidence type="ECO:0000259" key="2">
    <source>
        <dbReference type="Pfam" id="PF01494"/>
    </source>
</evidence>
<dbReference type="InterPro" id="IPR036188">
    <property type="entry name" value="FAD/NAD-bd_sf"/>
</dbReference>
<dbReference type="Pfam" id="PF01494">
    <property type="entry name" value="FAD_binding_3"/>
    <property type="match status" value="1"/>
</dbReference>
<reference evidence="3 4" key="1">
    <citation type="journal article" date="2018" name="ACS Chem. Biol.">
        <title>Ketoreductase domain dysfunction expands chemodiversity: malyngamide biosynthesis in the cyanobacterium Okeania hirsuta.</title>
        <authorList>
            <person name="Moss N.A."/>
            <person name="Leao T."/>
            <person name="Rankin M."/>
            <person name="McCullough T.M."/>
            <person name="Qu P."/>
            <person name="Korobeynikov A."/>
            <person name="Smith J.L."/>
            <person name="Gerwick L."/>
            <person name="Gerwick W.H."/>
        </authorList>
    </citation>
    <scope>NUCLEOTIDE SEQUENCE [LARGE SCALE GENOMIC DNA]</scope>
    <source>
        <strain evidence="3 4">PAB10Feb10-1</strain>
    </source>
</reference>
<dbReference type="InterPro" id="IPR050816">
    <property type="entry name" value="Flavin-dep_Halogenase_NPB"/>
</dbReference>
<dbReference type="PANTHER" id="PTHR43747:SF1">
    <property type="entry name" value="SLR1998 PROTEIN"/>
    <property type="match status" value="1"/>
</dbReference>
<dbReference type="Gene3D" id="3.50.50.60">
    <property type="entry name" value="FAD/NAD(P)-binding domain"/>
    <property type="match status" value="1"/>
</dbReference>
<organism evidence="3 4">
    <name type="scientific">Okeania hirsuta</name>
    <dbReference type="NCBI Taxonomy" id="1458930"/>
    <lineage>
        <taxon>Bacteria</taxon>
        <taxon>Bacillati</taxon>
        <taxon>Cyanobacteriota</taxon>
        <taxon>Cyanophyceae</taxon>
        <taxon>Oscillatoriophycideae</taxon>
        <taxon>Oscillatoriales</taxon>
        <taxon>Microcoleaceae</taxon>
        <taxon>Okeania</taxon>
    </lineage>
</organism>
<comment type="similarity">
    <text evidence="1">Belongs to the flavin-dependent halogenase family. Bacterial tryptophan halogenase subfamily.</text>
</comment>
<keyword evidence="4" id="KW-1185">Reference proteome</keyword>
<dbReference type="PRINTS" id="PR00420">
    <property type="entry name" value="RNGMNOXGNASE"/>
</dbReference>
<accession>A0A3N6R5G6</accession>
<dbReference type="RefSeq" id="WP_124155528.1">
    <property type="nucleotide sequence ID" value="NZ_CAWOLW010000204.1"/>
</dbReference>
<dbReference type="AlphaFoldDB" id="A0A3N6R5G6"/>
<name>A0A3N6R5G6_9CYAN</name>
<dbReference type="SUPFAM" id="SSF51905">
    <property type="entry name" value="FAD/NAD(P)-binding domain"/>
    <property type="match status" value="1"/>
</dbReference>
<comment type="caution">
    <text evidence="3">The sequence shown here is derived from an EMBL/GenBank/DDBJ whole genome shotgun (WGS) entry which is preliminary data.</text>
</comment>
<protein>
    <submittedName>
        <fullName evidence="3">NAD(P)/FAD-dependent oxidoreductase</fullName>
    </submittedName>
</protein>
<dbReference type="EMBL" id="RCBY01000282">
    <property type="protein sequence ID" value="RQH26086.1"/>
    <property type="molecule type" value="Genomic_DNA"/>
</dbReference>
<proteinExistence type="inferred from homology"/>
<dbReference type="GO" id="GO:0071949">
    <property type="term" value="F:FAD binding"/>
    <property type="evidence" value="ECO:0007669"/>
    <property type="project" value="InterPro"/>
</dbReference>
<dbReference type="OrthoDB" id="538871at2"/>
<feature type="domain" description="FAD-binding" evidence="2">
    <location>
        <begin position="10"/>
        <end position="370"/>
    </location>
</feature>
<dbReference type="PANTHER" id="PTHR43747">
    <property type="entry name" value="FAD-BINDING PROTEIN"/>
    <property type="match status" value="1"/>
</dbReference>
<evidence type="ECO:0000313" key="4">
    <source>
        <dbReference type="Proteomes" id="UP000269154"/>
    </source>
</evidence>
<sequence>MNTQLQENHYDVAIVGGGPAGSTAGTFLRKYNPNLRVLILEKEKFPRDHVGESQLPAISDILVEMGCWDKVEAANFPIKIGATYRWGKSSELWDFDFVSPSEFKNEPRPAQYRGQRILTAFQVDRAIYDDILLRHAEQLGCQVQEETAVAKVDVEGDRINVLRLNNGQEITARYYIDASGHIGVLRRALGIKSDIPTKLQNIAIWDYWTNAEWADTIGVGGTRVQVMSLAHGWIWFIPLGPTRTSIGFICPAEHYKKLKKRPEEIYQEALQSEPRIGELIANATSRGNIETTKDWSFLSQRMVGENWFMAGEAAGFADPILAAGMTLTHVSAREAAYTILELERGKSNPTWLKTHYEDNQRRRIQQHIRFADYWYAANGQFTDLQKHCKEIAKDAGLRLSPEEAFRWLAQGGFTNDNLQETAIGGFDLASMKHVLQRFAKKKSAWEISGYNVFQLDLKGAKEEYLPLYVQGHIAQVKCYLRGEHQLPITGIYGVIFRVLNRASEMDLIVKLLKEAFSVNVPPEHIPLAMDQAIQCLEVMVSEGWVKAQVNRKKTKLQISIPDEGKLIHTHHG</sequence>
<dbReference type="Proteomes" id="UP000269154">
    <property type="component" value="Unassembled WGS sequence"/>
</dbReference>
<evidence type="ECO:0000256" key="1">
    <source>
        <dbReference type="ARBA" id="ARBA00038396"/>
    </source>
</evidence>